<dbReference type="PANTHER" id="PTHR38035:SF1">
    <property type="entry name" value="ANCILLARY SECYEG TRANSLOCON SUBUNIT"/>
    <property type="match status" value="1"/>
</dbReference>
<dbReference type="EMBL" id="BSYJ01000003">
    <property type="protein sequence ID" value="GMG87399.1"/>
    <property type="molecule type" value="Genomic_DNA"/>
</dbReference>
<evidence type="ECO:0000256" key="9">
    <source>
        <dbReference type="SAM" id="MobiDB-lite"/>
    </source>
</evidence>
<evidence type="ECO:0000256" key="3">
    <source>
        <dbReference type="ARBA" id="ARBA00022692"/>
    </source>
</evidence>
<evidence type="ECO:0000313" key="12">
    <source>
        <dbReference type="Proteomes" id="UP001224392"/>
    </source>
</evidence>
<comment type="similarity">
    <text evidence="7">Belongs to the YfgM family.</text>
</comment>
<keyword evidence="3" id="KW-0812">Transmembrane</keyword>
<evidence type="ECO:0000256" key="7">
    <source>
        <dbReference type="ARBA" id="ARBA00024197"/>
    </source>
</evidence>
<evidence type="ECO:0000256" key="6">
    <source>
        <dbReference type="ARBA" id="ARBA00023186"/>
    </source>
</evidence>
<comment type="subcellular location">
    <subcellularLocation>
        <location evidence="1">Cell membrane</location>
        <topology evidence="1">Single-pass type II membrane protein</topology>
    </subcellularLocation>
</comment>
<reference evidence="11 12" key="1">
    <citation type="submission" date="2023-04" db="EMBL/GenBank/DDBJ databases">
        <title>Marinobulbifer ophiurae gen. nov., sp. Nov., isolate from tissue of brittle star Ophioplocus japonicus.</title>
        <authorList>
            <person name="Kawano K."/>
            <person name="Sawayama S."/>
            <person name="Nakagawa S."/>
        </authorList>
    </citation>
    <scope>NUCLEOTIDE SEQUENCE [LARGE SCALE GENOMIC DNA]</scope>
    <source>
        <strain evidence="11 12">NKW57</strain>
    </source>
</reference>
<dbReference type="InterPro" id="IPR018704">
    <property type="entry name" value="SecYEG/CpoB_TPR"/>
</dbReference>
<keyword evidence="12" id="KW-1185">Reference proteome</keyword>
<evidence type="ECO:0000256" key="8">
    <source>
        <dbReference type="ARBA" id="ARBA00024235"/>
    </source>
</evidence>
<feature type="region of interest" description="Disordered" evidence="9">
    <location>
        <begin position="215"/>
        <end position="234"/>
    </location>
</feature>
<keyword evidence="4" id="KW-1133">Transmembrane helix</keyword>
<evidence type="ECO:0000313" key="11">
    <source>
        <dbReference type="EMBL" id="GMG87399.1"/>
    </source>
</evidence>
<evidence type="ECO:0000256" key="1">
    <source>
        <dbReference type="ARBA" id="ARBA00004401"/>
    </source>
</evidence>
<dbReference type="PIRSF" id="PIRSF006170">
    <property type="entry name" value="YfgM"/>
    <property type="match status" value="1"/>
</dbReference>
<dbReference type="PANTHER" id="PTHR38035">
    <property type="entry name" value="UPF0070 PROTEIN YFGM"/>
    <property type="match status" value="1"/>
</dbReference>
<keyword evidence="5" id="KW-0472">Membrane</keyword>
<proteinExistence type="inferred from homology"/>
<dbReference type="RefSeq" id="WP_285764029.1">
    <property type="nucleotide sequence ID" value="NZ_BSYJ01000003.1"/>
</dbReference>
<evidence type="ECO:0000256" key="5">
    <source>
        <dbReference type="ARBA" id="ARBA00023136"/>
    </source>
</evidence>
<protein>
    <recommendedName>
        <fullName evidence="8">Ancillary SecYEG translocon subunit</fullName>
    </recommendedName>
</protein>
<keyword evidence="2" id="KW-1003">Cell membrane</keyword>
<evidence type="ECO:0000259" key="10">
    <source>
        <dbReference type="Pfam" id="PF09976"/>
    </source>
</evidence>
<dbReference type="Proteomes" id="UP001224392">
    <property type="component" value="Unassembled WGS sequence"/>
</dbReference>
<accession>A0ABQ6LZ66</accession>
<dbReference type="Pfam" id="PF09976">
    <property type="entry name" value="TPR_21"/>
    <property type="match status" value="1"/>
</dbReference>
<dbReference type="InterPro" id="IPR011990">
    <property type="entry name" value="TPR-like_helical_dom_sf"/>
</dbReference>
<evidence type="ECO:0000256" key="2">
    <source>
        <dbReference type="ARBA" id="ARBA00022475"/>
    </source>
</evidence>
<name>A0ABQ6LZ66_9GAMM</name>
<evidence type="ECO:0000256" key="4">
    <source>
        <dbReference type="ARBA" id="ARBA00022989"/>
    </source>
</evidence>
<keyword evidence="6" id="KW-0143">Chaperone</keyword>
<comment type="caution">
    <text evidence="11">The sequence shown here is derived from an EMBL/GenBank/DDBJ whole genome shotgun (WGS) entry which is preliminary data.</text>
</comment>
<organism evidence="11 12">
    <name type="scientific">Biformimicrobium ophioploci</name>
    <dbReference type="NCBI Taxonomy" id="3036711"/>
    <lineage>
        <taxon>Bacteria</taxon>
        <taxon>Pseudomonadati</taxon>
        <taxon>Pseudomonadota</taxon>
        <taxon>Gammaproteobacteria</taxon>
        <taxon>Cellvibrionales</taxon>
        <taxon>Microbulbiferaceae</taxon>
        <taxon>Biformimicrobium</taxon>
    </lineage>
</organism>
<gene>
    <name evidence="11" type="ORF">MNKW57_17200</name>
</gene>
<dbReference type="SUPFAM" id="SSF48452">
    <property type="entry name" value="TPR-like"/>
    <property type="match status" value="1"/>
</dbReference>
<dbReference type="InterPro" id="IPR026039">
    <property type="entry name" value="YfgM"/>
</dbReference>
<sequence>MADHLTEEEQIETLKRWWNENGRSVVFGVVLALAGYFGYQGWQKHERTQAETASNLYQQFTRGIESAGQGGESGDATRIAAELKQQFGDRIYASQAALTLAGQAAQANDLETAVRELQWVVDNGSEEVLKLVAKRRLASALAGRGELDQALALVQGDVPESFTALYAETRGDILARQGKVREARAAYQLALDKLLPAQANSAQLIELKIKGLGEGATDGAATDEESTESAKESE</sequence>
<feature type="domain" description="Ancillary SecYEG translocon subunit/Cell division coordinator CpoB TPR" evidence="10">
    <location>
        <begin position="15"/>
        <end position="213"/>
    </location>
</feature>